<dbReference type="SUPFAM" id="SSF53335">
    <property type="entry name" value="S-adenosyl-L-methionine-dependent methyltransferases"/>
    <property type="match status" value="1"/>
</dbReference>
<evidence type="ECO:0000256" key="2">
    <source>
        <dbReference type="ARBA" id="ARBA00022679"/>
    </source>
</evidence>
<keyword evidence="2" id="KW-0808">Transferase</keyword>
<keyword evidence="1 5" id="KW-0489">Methyltransferase</keyword>
<dbReference type="Proteomes" id="UP000661607">
    <property type="component" value="Unassembled WGS sequence"/>
</dbReference>
<evidence type="ECO:0000256" key="1">
    <source>
        <dbReference type="ARBA" id="ARBA00022603"/>
    </source>
</evidence>
<evidence type="ECO:0000256" key="3">
    <source>
        <dbReference type="ARBA" id="ARBA00022691"/>
    </source>
</evidence>
<sequence length="227" mass="24478">MPETVAADFETLYRGASPVPGMEFDTVPWDIGEPQPAVVEFEGRGQVSGDVLDAGCGAGENAIFLAARGHRVTGVDIAPTAIEWARQRSRDRGAEVEYAVADVTDLGGYDRRFDTIIDSAVFDCLDAEQRDRYAAALHRATRPGAKLFIVCFSDALPVEVPGVFTISAETLRTTLEGAGWTITALRADAFLVTATANEFFRSAGLHLDTDDRGRGRLPAWAVEAVRS</sequence>
<dbReference type="Gene3D" id="3.40.50.150">
    <property type="entry name" value="Vaccinia Virus protein VP39"/>
    <property type="match status" value="1"/>
</dbReference>
<dbReference type="InterPro" id="IPR041698">
    <property type="entry name" value="Methyltransf_25"/>
</dbReference>
<keyword evidence="6" id="KW-1185">Reference proteome</keyword>
<proteinExistence type="predicted"/>
<dbReference type="GO" id="GO:0032259">
    <property type="term" value="P:methylation"/>
    <property type="evidence" value="ECO:0007669"/>
    <property type="project" value="UniProtKB-KW"/>
</dbReference>
<dbReference type="CDD" id="cd02440">
    <property type="entry name" value="AdoMet_MTases"/>
    <property type="match status" value="1"/>
</dbReference>
<comment type="caution">
    <text evidence="5">The sequence shown here is derived from an EMBL/GenBank/DDBJ whole genome shotgun (WGS) entry which is preliminary data.</text>
</comment>
<keyword evidence="3" id="KW-0949">S-adenosyl-L-methionine</keyword>
<evidence type="ECO:0000313" key="6">
    <source>
        <dbReference type="Proteomes" id="UP000661607"/>
    </source>
</evidence>
<accession>A0ABR9KEV8</accession>
<dbReference type="GO" id="GO:0008168">
    <property type="term" value="F:methyltransferase activity"/>
    <property type="evidence" value="ECO:0007669"/>
    <property type="project" value="UniProtKB-KW"/>
</dbReference>
<protein>
    <submittedName>
        <fullName evidence="5">2-polyprenyl-3-methyl-5-hydroxy-6-metoxy-1, 4-benzoquinol methylase</fullName>
    </submittedName>
</protein>
<name>A0ABR9KEV8_9ACTN</name>
<organism evidence="5 6">
    <name type="scientific">Nonomuraea africana</name>
    <dbReference type="NCBI Taxonomy" id="46171"/>
    <lineage>
        <taxon>Bacteria</taxon>
        <taxon>Bacillati</taxon>
        <taxon>Actinomycetota</taxon>
        <taxon>Actinomycetes</taxon>
        <taxon>Streptosporangiales</taxon>
        <taxon>Streptosporangiaceae</taxon>
        <taxon>Nonomuraea</taxon>
    </lineage>
</organism>
<dbReference type="PANTHER" id="PTHR43464">
    <property type="entry name" value="METHYLTRANSFERASE"/>
    <property type="match status" value="1"/>
</dbReference>
<gene>
    <name evidence="5" type="ORF">H4W81_003294</name>
</gene>
<evidence type="ECO:0000259" key="4">
    <source>
        <dbReference type="Pfam" id="PF13649"/>
    </source>
</evidence>
<evidence type="ECO:0000313" key="5">
    <source>
        <dbReference type="EMBL" id="MBE1560515.1"/>
    </source>
</evidence>
<dbReference type="InterPro" id="IPR029063">
    <property type="entry name" value="SAM-dependent_MTases_sf"/>
</dbReference>
<dbReference type="EMBL" id="JADBEF010000001">
    <property type="protein sequence ID" value="MBE1560515.1"/>
    <property type="molecule type" value="Genomic_DNA"/>
</dbReference>
<dbReference type="Pfam" id="PF13649">
    <property type="entry name" value="Methyltransf_25"/>
    <property type="match status" value="1"/>
</dbReference>
<reference evidence="5 6" key="1">
    <citation type="submission" date="2020-10" db="EMBL/GenBank/DDBJ databases">
        <title>Sequencing the genomes of 1000 actinobacteria strains.</title>
        <authorList>
            <person name="Klenk H.-P."/>
        </authorList>
    </citation>
    <scope>NUCLEOTIDE SEQUENCE [LARGE SCALE GENOMIC DNA]</scope>
    <source>
        <strain evidence="5 6">DSM 43748</strain>
    </source>
</reference>
<dbReference type="PANTHER" id="PTHR43464:SF19">
    <property type="entry name" value="UBIQUINONE BIOSYNTHESIS O-METHYLTRANSFERASE, MITOCHONDRIAL"/>
    <property type="match status" value="1"/>
</dbReference>
<dbReference type="RefSeq" id="WP_192775584.1">
    <property type="nucleotide sequence ID" value="NZ_BAAASY010000007.1"/>
</dbReference>
<feature type="domain" description="Methyltransferase" evidence="4">
    <location>
        <begin position="51"/>
        <end position="144"/>
    </location>
</feature>